<protein>
    <submittedName>
        <fullName evidence="1">Uncharacterized protein</fullName>
    </submittedName>
</protein>
<reference evidence="1" key="1">
    <citation type="submission" date="2022-06" db="EMBL/GenBank/DDBJ databases">
        <title>Phylogenomic reconstructions and comparative analyses of Kickxellomycotina fungi.</title>
        <authorList>
            <person name="Reynolds N.K."/>
            <person name="Stajich J.E."/>
            <person name="Barry K."/>
            <person name="Grigoriev I.V."/>
            <person name="Crous P."/>
            <person name="Smith M.E."/>
        </authorList>
    </citation>
    <scope>NUCLEOTIDE SEQUENCE</scope>
    <source>
        <strain evidence="1">RSA 2271</strain>
    </source>
</reference>
<sequence length="457" mass="51422">MTSPARTTSILLPQSGITVINVHTPTPPKADFFASLHQHATLLQQCGWQILIIGNFNTTRNTYDRSTTKPPDTPPTFYELIHAMQLLDVADHLYPADETLALQPEYSYDSLFTFGKTKEGKQQLVSCIDLFLAQASIIARARCWYHAMDVRQLSDHKVIYLHLIPPTPDEATAICPLFHIAPNLIDDPRHKQAVNKQLTKYRHLPTEQCMTDNNPVATLAEVLSEIRCYFCEVVKKQARPLLHEVEALQCKHQWLFHAACSTGQQQKENITKKLQAVEKAVVEKMAAASAHIYNAAAHNWLCRGGCISQWSTVRVQRATCPPRTPVIKALVPPSGHECQPITDRHQLADTASDFYKKMYAPVHPPTSVISELLRQHAEYIATRPKRPSDQELVAMEEPISMAKIDCACSHARCRKAPGPDGIPAELYIKFPIAWRILHHLTNLILRRPDLVTDSLVA</sequence>
<dbReference type="Proteomes" id="UP001145114">
    <property type="component" value="Unassembled WGS sequence"/>
</dbReference>
<organism evidence="1 2">
    <name type="scientific">Spiromyces aspiralis</name>
    <dbReference type="NCBI Taxonomy" id="68401"/>
    <lineage>
        <taxon>Eukaryota</taxon>
        <taxon>Fungi</taxon>
        <taxon>Fungi incertae sedis</taxon>
        <taxon>Zoopagomycota</taxon>
        <taxon>Kickxellomycotina</taxon>
        <taxon>Kickxellomycetes</taxon>
        <taxon>Kickxellales</taxon>
        <taxon>Kickxellaceae</taxon>
        <taxon>Spiromyces</taxon>
    </lineage>
</organism>
<proteinExistence type="predicted"/>
<comment type="caution">
    <text evidence="1">The sequence shown here is derived from an EMBL/GenBank/DDBJ whole genome shotgun (WGS) entry which is preliminary data.</text>
</comment>
<evidence type="ECO:0000313" key="1">
    <source>
        <dbReference type="EMBL" id="KAJ1677865.1"/>
    </source>
</evidence>
<dbReference type="EMBL" id="JAMZIH010001831">
    <property type="protein sequence ID" value="KAJ1677865.1"/>
    <property type="molecule type" value="Genomic_DNA"/>
</dbReference>
<gene>
    <name evidence="1" type="ORF">EV182_005276</name>
</gene>
<evidence type="ECO:0000313" key="2">
    <source>
        <dbReference type="Proteomes" id="UP001145114"/>
    </source>
</evidence>
<accession>A0ACC1HPA8</accession>
<name>A0ACC1HPA8_9FUNG</name>
<feature type="non-terminal residue" evidence="1">
    <location>
        <position position="457"/>
    </location>
</feature>
<keyword evidence="2" id="KW-1185">Reference proteome</keyword>